<dbReference type="Pfam" id="PF03706">
    <property type="entry name" value="LPG_synthase_TM"/>
    <property type="match status" value="1"/>
</dbReference>
<reference evidence="7" key="1">
    <citation type="journal article" date="2020" name="mSystems">
        <title>Genome- and Community-Level Interaction Insights into Carbon Utilization and Element Cycling Functions of Hydrothermarchaeota in Hydrothermal Sediment.</title>
        <authorList>
            <person name="Zhou Z."/>
            <person name="Liu Y."/>
            <person name="Xu W."/>
            <person name="Pan J."/>
            <person name="Luo Z.H."/>
            <person name="Li M."/>
        </authorList>
    </citation>
    <scope>NUCLEOTIDE SEQUENCE [LARGE SCALE GENOMIC DNA]</scope>
    <source>
        <strain evidence="7">SpSt-418</strain>
    </source>
</reference>
<evidence type="ECO:0000256" key="5">
    <source>
        <dbReference type="ARBA" id="ARBA00023136"/>
    </source>
</evidence>
<evidence type="ECO:0000313" key="7">
    <source>
        <dbReference type="EMBL" id="HFN01403.1"/>
    </source>
</evidence>
<evidence type="ECO:0000256" key="6">
    <source>
        <dbReference type="SAM" id="Phobius"/>
    </source>
</evidence>
<dbReference type="EMBL" id="DSRU01000408">
    <property type="protein sequence ID" value="HFN01403.1"/>
    <property type="molecule type" value="Genomic_DNA"/>
</dbReference>
<evidence type="ECO:0000256" key="2">
    <source>
        <dbReference type="ARBA" id="ARBA00022475"/>
    </source>
</evidence>
<feature type="transmembrane region" description="Helical" evidence="6">
    <location>
        <begin position="146"/>
        <end position="168"/>
    </location>
</feature>
<evidence type="ECO:0000256" key="1">
    <source>
        <dbReference type="ARBA" id="ARBA00004651"/>
    </source>
</evidence>
<name>A0A7C3KKM6_9CYAN</name>
<comment type="caution">
    <text evidence="7">The sequence shown here is derived from an EMBL/GenBank/DDBJ whole genome shotgun (WGS) entry which is preliminary data.</text>
</comment>
<keyword evidence="4 6" id="KW-1133">Transmembrane helix</keyword>
<keyword evidence="2" id="KW-1003">Cell membrane</keyword>
<accession>A0A7C3KKM6</accession>
<feature type="transmembrane region" description="Helical" evidence="6">
    <location>
        <begin position="12"/>
        <end position="28"/>
    </location>
</feature>
<feature type="transmembrane region" description="Helical" evidence="6">
    <location>
        <begin position="247"/>
        <end position="270"/>
    </location>
</feature>
<evidence type="ECO:0000256" key="3">
    <source>
        <dbReference type="ARBA" id="ARBA00022692"/>
    </source>
</evidence>
<dbReference type="InterPro" id="IPR022791">
    <property type="entry name" value="L-PG_synthase/AglD"/>
</dbReference>
<evidence type="ECO:0000256" key="4">
    <source>
        <dbReference type="ARBA" id="ARBA00022989"/>
    </source>
</evidence>
<dbReference type="AlphaFoldDB" id="A0A7C3KKM6"/>
<gene>
    <name evidence="7" type="ORF">ENR64_27395</name>
</gene>
<organism evidence="7">
    <name type="scientific">Oscillatoriales cyanobacterium SpSt-418</name>
    <dbReference type="NCBI Taxonomy" id="2282169"/>
    <lineage>
        <taxon>Bacteria</taxon>
        <taxon>Bacillati</taxon>
        <taxon>Cyanobacteriota</taxon>
        <taxon>Cyanophyceae</taxon>
        <taxon>Oscillatoriophycideae</taxon>
        <taxon>Oscillatoriales</taxon>
    </lineage>
</organism>
<feature type="transmembrane region" description="Helical" evidence="6">
    <location>
        <begin position="206"/>
        <end position="227"/>
    </location>
</feature>
<protein>
    <submittedName>
        <fullName evidence="7">UPF0104 family protein</fullName>
    </submittedName>
</protein>
<feature type="transmembrane region" description="Helical" evidence="6">
    <location>
        <begin position="40"/>
        <end position="66"/>
    </location>
</feature>
<proteinExistence type="predicted"/>
<dbReference type="GO" id="GO:0005886">
    <property type="term" value="C:plasma membrane"/>
    <property type="evidence" value="ECO:0007669"/>
    <property type="project" value="UniProtKB-SubCell"/>
</dbReference>
<sequence length="308" mass="33299">MKQLFRKLKPFLRWFILGGTLFFLAKVLKDNWQQVLNIRINAVGWACLAIALGLTLLAHVVGGWTWSRTLHELKQPVNWVWMTQEYLKTNVAKYLPGNVWHYYGRVNAAKTAGASIEVAALSVVLEPVLMLAAALLITLLSSQQIFARYGIPAVLLQVGALVSVLGAIHPKFLNPLLKLASKAKQKGDASPQTPAQGMDHYPVIPLLGELGFVLLRATGFLFAFLAISPISPVDLPLLVSAFSLSWLLGMVVPGAPGGIGVFEATAIALLSGRYSPAIVLSVVALYRLISVLSEAAGAGLAWLDQKRS</sequence>
<comment type="subcellular location">
    <subcellularLocation>
        <location evidence="1">Cell membrane</location>
        <topology evidence="1">Multi-pass membrane protein</topology>
    </subcellularLocation>
</comment>
<feature type="transmembrane region" description="Helical" evidence="6">
    <location>
        <begin position="118"/>
        <end position="140"/>
    </location>
</feature>
<keyword evidence="5 6" id="KW-0472">Membrane</keyword>
<keyword evidence="3 6" id="KW-0812">Transmembrane</keyword>